<reference evidence="14" key="2">
    <citation type="submission" date="2025-09" db="UniProtKB">
        <authorList>
            <consortium name="Ensembl"/>
        </authorList>
    </citation>
    <scope>IDENTIFICATION</scope>
</reference>
<dbReference type="InterPro" id="IPR008160">
    <property type="entry name" value="Collagen"/>
</dbReference>
<proteinExistence type="inferred from homology"/>
<comment type="subcellular location">
    <subcellularLocation>
        <location evidence="9">Cell membrane</location>
        <topology evidence="9">Single-pass type II membrane protein</topology>
    </subcellularLocation>
    <subcellularLocation>
        <location evidence="1">Membrane</location>
        <topology evidence="1">Single-pass type II membrane protein</topology>
    </subcellularLocation>
</comment>
<name>A0A3Q3KTX8_9TELE</name>
<organism evidence="14 15">
    <name type="scientific">Mastacembelus armatus</name>
    <name type="common">zig-zag eel</name>
    <dbReference type="NCBI Taxonomy" id="205130"/>
    <lineage>
        <taxon>Eukaryota</taxon>
        <taxon>Metazoa</taxon>
        <taxon>Chordata</taxon>
        <taxon>Craniata</taxon>
        <taxon>Vertebrata</taxon>
        <taxon>Euteleostomi</taxon>
        <taxon>Actinopterygii</taxon>
        <taxon>Neopterygii</taxon>
        <taxon>Teleostei</taxon>
        <taxon>Neoteleostei</taxon>
        <taxon>Acanthomorphata</taxon>
        <taxon>Anabantaria</taxon>
        <taxon>Synbranchiformes</taxon>
        <taxon>Mastacembelidae</taxon>
        <taxon>Mastacembelus</taxon>
    </lineage>
</organism>
<evidence type="ECO:0000256" key="11">
    <source>
        <dbReference type="SAM" id="MobiDB-lite"/>
    </source>
</evidence>
<evidence type="ECO:0000256" key="2">
    <source>
        <dbReference type="ARBA" id="ARBA00022692"/>
    </source>
</evidence>
<evidence type="ECO:0000313" key="14">
    <source>
        <dbReference type="Ensembl" id="ENSMAMP00000000476.2"/>
    </source>
</evidence>
<keyword evidence="2 9" id="KW-0812">Transmembrane</keyword>
<evidence type="ECO:0000256" key="3">
    <source>
        <dbReference type="ARBA" id="ARBA00022968"/>
    </source>
</evidence>
<dbReference type="GO" id="GO:0070287">
    <property type="term" value="F:ferritin receptor activity"/>
    <property type="evidence" value="ECO:0007669"/>
    <property type="project" value="UniProtKB-UniRule"/>
</dbReference>
<feature type="disulfide bond" evidence="10">
    <location>
        <begin position="511"/>
        <end position="521"/>
    </location>
</feature>
<evidence type="ECO:0000313" key="15">
    <source>
        <dbReference type="Proteomes" id="UP000261640"/>
    </source>
</evidence>
<comment type="subunit">
    <text evidence="9">Homotrimer.</text>
</comment>
<keyword evidence="9" id="KW-1003">Cell membrane</keyword>
<keyword evidence="9" id="KW-0813">Transport</keyword>
<dbReference type="GeneTree" id="ENSGT00950000183074"/>
<feature type="domain" description="SRCR" evidence="13">
    <location>
        <begin position="442"/>
        <end position="542"/>
    </location>
</feature>
<dbReference type="Ensembl" id="ENSMAMT00000000483.2">
    <property type="protein sequence ID" value="ENSMAMP00000000476.2"/>
    <property type="gene ID" value="ENSMAMG00000000321.2"/>
</dbReference>
<dbReference type="PANTHER" id="PTHR48071:SF24">
    <property type="entry name" value="DELETED IN MALIGNANT BRAIN TUMORS 1 PROTEIN-LIKE"/>
    <property type="match status" value="1"/>
</dbReference>
<dbReference type="SUPFAM" id="SSF56487">
    <property type="entry name" value="SRCR-like"/>
    <property type="match status" value="1"/>
</dbReference>
<feature type="region of interest" description="Disordered" evidence="11">
    <location>
        <begin position="302"/>
        <end position="324"/>
    </location>
</feature>
<dbReference type="InterPro" id="IPR034726">
    <property type="entry name" value="SCARA5"/>
</dbReference>
<feature type="disulfide bond" evidence="10">
    <location>
        <begin position="467"/>
        <end position="531"/>
    </location>
</feature>
<dbReference type="GO" id="GO:0034755">
    <property type="term" value="P:iron ion transmembrane transport"/>
    <property type="evidence" value="ECO:0007669"/>
    <property type="project" value="UniProtKB-UniRule"/>
</dbReference>
<keyword evidence="8" id="KW-0325">Glycoprotein</keyword>
<dbReference type="AlphaFoldDB" id="A0A3Q3KTX8"/>
<evidence type="ECO:0000256" key="10">
    <source>
        <dbReference type="PROSITE-ProRule" id="PRU00196"/>
    </source>
</evidence>
<dbReference type="PANTHER" id="PTHR48071">
    <property type="entry name" value="SRCR DOMAIN-CONTAINING PROTEIN"/>
    <property type="match status" value="1"/>
</dbReference>
<dbReference type="GO" id="GO:0006879">
    <property type="term" value="P:intracellular iron ion homeostasis"/>
    <property type="evidence" value="ECO:0007669"/>
    <property type="project" value="UniProtKB-UniRule"/>
</dbReference>
<feature type="topological domain" description="Extracellular" evidence="9">
    <location>
        <begin position="83"/>
        <end position="543"/>
    </location>
</feature>
<keyword evidence="3 9" id="KW-0735">Signal-anchor</keyword>
<evidence type="ECO:0000256" key="7">
    <source>
        <dbReference type="ARBA" id="ARBA00023170"/>
    </source>
</evidence>
<dbReference type="Pfam" id="PF00530">
    <property type="entry name" value="SRCR"/>
    <property type="match status" value="1"/>
</dbReference>
<keyword evidence="9" id="KW-0410">Iron transport</keyword>
<evidence type="ECO:0000256" key="5">
    <source>
        <dbReference type="ARBA" id="ARBA00023136"/>
    </source>
</evidence>
<evidence type="ECO:0000256" key="6">
    <source>
        <dbReference type="ARBA" id="ARBA00023157"/>
    </source>
</evidence>
<dbReference type="PROSITE" id="PS00420">
    <property type="entry name" value="SRCR_1"/>
    <property type="match status" value="1"/>
</dbReference>
<feature type="compositionally biased region" description="Basic and acidic residues" evidence="11">
    <location>
        <begin position="368"/>
        <end position="391"/>
    </location>
</feature>
<dbReference type="Gene3D" id="3.10.250.10">
    <property type="entry name" value="SRCR-like domain"/>
    <property type="match status" value="1"/>
</dbReference>
<feature type="topological domain" description="Cytoplasmic" evidence="9">
    <location>
        <begin position="1"/>
        <end position="61"/>
    </location>
</feature>
<dbReference type="STRING" id="205130.ENSMAMP00000000476"/>
<reference evidence="14" key="1">
    <citation type="submission" date="2025-08" db="UniProtKB">
        <authorList>
            <consortium name="Ensembl"/>
        </authorList>
    </citation>
    <scope>IDENTIFICATION</scope>
</reference>
<sequence length="543" mass="60456">MENKAMYLSTYEERENGSMYEEGYDGHNLSKLNLCDEGSGKRRRKQDQCCGHMSSLSAIKYAIISLYILVLLTIFGLCLAVSRSQVSSQRQEVLMENVTRMSERSQLLQQTLAEASTQADLLENIWKLENLFQNHSDWLQRLEIFMKGLEVELRSIQAHSLQSEGYLVQLDDRLSFVSSSFGRNLTSLTTEVARASTWLHNQDLMLREASGQVSVLREKLDDVNWTVGAVNHTFSNDISIHHLKIQDLQIQISNITEDTSSLWVTHVHTEAQLRNEMEILNTITEDLRLKDWEHSMALKNLTIVEGPPGPKGEKGDTGPLGPPGTPGLTGLRGFTGEKGIQGPRGIKGSVGVEGIQGEKGDIGPVGPKGDRGERGLKGEKGDRGDRGEKTGELKSNINLNIKNNKSLHQALFCHNLMFSTYHVMHDLDLFTLQRLQMEETLVRLVNGSGPHEGRVEVFHEHRWGTVCDDVWDKKDGDVVCRMLGYQGATAVHKTGRFGQGTGLIWMDDVACTGTEDSVFECKFSGWGKTNCGHVEDAGVTCAI</sequence>
<feature type="disulfide bond" evidence="10">
    <location>
        <begin position="480"/>
        <end position="541"/>
    </location>
</feature>
<keyword evidence="9" id="KW-0406">Ion transport</keyword>
<keyword evidence="7 9" id="KW-0675">Receptor</keyword>
<gene>
    <name evidence="9" type="primary">SCARA5</name>
</gene>
<dbReference type="FunFam" id="3.10.250.10:FF:000011">
    <property type="entry name" value="Scavenger receptor class A member 5"/>
    <property type="match status" value="1"/>
</dbReference>
<feature type="transmembrane region" description="Helical" evidence="12">
    <location>
        <begin position="61"/>
        <end position="82"/>
    </location>
</feature>
<protein>
    <recommendedName>
        <fullName evidence="9">Scavenger receptor class A member 5</fullName>
    </recommendedName>
</protein>
<feature type="region of interest" description="Disordered" evidence="11">
    <location>
        <begin position="337"/>
        <end position="391"/>
    </location>
</feature>
<evidence type="ECO:0000256" key="12">
    <source>
        <dbReference type="SAM" id="Phobius"/>
    </source>
</evidence>
<dbReference type="HAMAP" id="MF_03070">
    <property type="entry name" value="SCARA5"/>
    <property type="match status" value="1"/>
</dbReference>
<dbReference type="Pfam" id="PF01391">
    <property type="entry name" value="Collagen"/>
    <property type="match status" value="1"/>
</dbReference>
<comment type="function">
    <text evidence="9">Ferritin receptor that mediates non-transferrin-dependent delivery of iron. Mediates cellular uptake of ferritin-bound iron by stimulating ferritin endocytosis from the cell surface with consequent iron delivery within the cell. Delivery of iron to cells by ferritin is required for the development of specific cell types, suggesting the existence of cell type-specific mechanisms of iron traffic in organogenesis, which alternatively utilize transferrin or non-transferrin iron delivery pathways.</text>
</comment>
<dbReference type="GO" id="GO:0005886">
    <property type="term" value="C:plasma membrane"/>
    <property type="evidence" value="ECO:0007669"/>
    <property type="project" value="UniProtKB-SubCell"/>
</dbReference>
<dbReference type="FunCoup" id="A0A3Q3KTX8">
    <property type="interactions" value="879"/>
</dbReference>
<evidence type="ECO:0000256" key="1">
    <source>
        <dbReference type="ARBA" id="ARBA00004606"/>
    </source>
</evidence>
<dbReference type="GO" id="GO:0006897">
    <property type="term" value="P:endocytosis"/>
    <property type="evidence" value="ECO:0007669"/>
    <property type="project" value="UniProtKB-UniRule"/>
</dbReference>
<dbReference type="InterPro" id="IPR001190">
    <property type="entry name" value="SRCR"/>
</dbReference>
<keyword evidence="4 9" id="KW-1133">Transmembrane helix</keyword>
<dbReference type="InParanoid" id="A0A3Q3KTX8"/>
<evidence type="ECO:0000259" key="13">
    <source>
        <dbReference type="PROSITE" id="PS50287"/>
    </source>
</evidence>
<dbReference type="InterPro" id="IPR036772">
    <property type="entry name" value="SRCR-like_dom_sf"/>
</dbReference>
<dbReference type="GO" id="GO:0004252">
    <property type="term" value="F:serine-type endopeptidase activity"/>
    <property type="evidence" value="ECO:0007669"/>
    <property type="project" value="TreeGrafter"/>
</dbReference>
<dbReference type="PROSITE" id="PS50287">
    <property type="entry name" value="SRCR_2"/>
    <property type="match status" value="1"/>
</dbReference>
<keyword evidence="5 9" id="KW-0472">Membrane</keyword>
<keyword evidence="6 10" id="KW-1015">Disulfide bond</keyword>
<accession>A0A3Q3KTX8</accession>
<evidence type="ECO:0000256" key="4">
    <source>
        <dbReference type="ARBA" id="ARBA00022989"/>
    </source>
</evidence>
<dbReference type="SMART" id="SM00202">
    <property type="entry name" value="SR"/>
    <property type="match status" value="1"/>
</dbReference>
<comment type="similarity">
    <text evidence="9">Belongs to the SCARA5 family.</text>
</comment>
<evidence type="ECO:0000256" key="9">
    <source>
        <dbReference type="HAMAP-Rule" id="MF_03070"/>
    </source>
</evidence>
<keyword evidence="9" id="KW-0408">Iron</keyword>
<dbReference type="Proteomes" id="UP000261640">
    <property type="component" value="Unplaced"/>
</dbReference>
<dbReference type="GO" id="GO:0031638">
    <property type="term" value="P:zymogen activation"/>
    <property type="evidence" value="ECO:0007669"/>
    <property type="project" value="TreeGrafter"/>
</dbReference>
<keyword evidence="15" id="KW-1185">Reference proteome</keyword>
<dbReference type="PRINTS" id="PR00258">
    <property type="entry name" value="SPERACTRCPTR"/>
</dbReference>
<evidence type="ECO:0000256" key="8">
    <source>
        <dbReference type="ARBA" id="ARBA00023180"/>
    </source>
</evidence>